<accession>A0ABU5DW59</accession>
<feature type="chain" id="PRO_5047455641" evidence="1">
    <location>
        <begin position="22"/>
        <end position="257"/>
    </location>
</feature>
<organism evidence="2 3">
    <name type="scientific">Dongia rigui</name>
    <dbReference type="NCBI Taxonomy" id="940149"/>
    <lineage>
        <taxon>Bacteria</taxon>
        <taxon>Pseudomonadati</taxon>
        <taxon>Pseudomonadota</taxon>
        <taxon>Alphaproteobacteria</taxon>
        <taxon>Rhodospirillales</taxon>
        <taxon>Dongiaceae</taxon>
        <taxon>Dongia</taxon>
    </lineage>
</organism>
<reference evidence="2 3" key="1">
    <citation type="journal article" date="2013" name="Antonie Van Leeuwenhoek">
        <title>Dongia rigui sp. nov., isolated from freshwater of a large wetland in Korea.</title>
        <authorList>
            <person name="Baik K.S."/>
            <person name="Hwang Y.M."/>
            <person name="Choi J.S."/>
            <person name="Kwon J."/>
            <person name="Seong C.N."/>
        </authorList>
    </citation>
    <scope>NUCLEOTIDE SEQUENCE [LARGE SCALE GENOMIC DNA]</scope>
    <source>
        <strain evidence="2 3">04SU4-P</strain>
    </source>
</reference>
<dbReference type="EMBL" id="JAXCLX010000001">
    <property type="protein sequence ID" value="MDY0871538.1"/>
    <property type="molecule type" value="Genomic_DNA"/>
</dbReference>
<dbReference type="Pfam" id="PF14247">
    <property type="entry name" value="DUF4344"/>
    <property type="match status" value="1"/>
</dbReference>
<dbReference type="RefSeq" id="WP_320499970.1">
    <property type="nucleotide sequence ID" value="NZ_JAXCLX010000001.1"/>
</dbReference>
<protein>
    <submittedName>
        <fullName evidence="2">DUF4344 domain-containing metallopeptidase</fullName>
    </submittedName>
</protein>
<sequence>MRFGAIIVGAAMAAGTAGAQAAEIDDQVILGALVAEFHISVAASLLPEAPAPTDVFPDEAIIGAAQLIALTGIAEKPQNASEADLGKALDAFLAFAATLDKKDAPLSPKLARLLACQLIGQDANAHAALGAALKIDANAAKACADDAAKAAAQWNGRLSPYRRGPGLTPPEGAGPLYVEIAPVIDEANEAIATSLRRNGLYDSLAERLNAELALPYGRMLLVTECGGPNAFFNPDRREIVLCDERIAAWIAAQGKGT</sequence>
<name>A0ABU5DW59_9PROT</name>
<gene>
    <name evidence="2" type="ORF">SMD31_06375</name>
</gene>
<dbReference type="Proteomes" id="UP001271769">
    <property type="component" value="Unassembled WGS sequence"/>
</dbReference>
<dbReference type="InterPro" id="IPR025644">
    <property type="entry name" value="DUF4344"/>
</dbReference>
<evidence type="ECO:0000313" key="3">
    <source>
        <dbReference type="Proteomes" id="UP001271769"/>
    </source>
</evidence>
<feature type="signal peptide" evidence="1">
    <location>
        <begin position="1"/>
        <end position="21"/>
    </location>
</feature>
<proteinExistence type="predicted"/>
<evidence type="ECO:0000256" key="1">
    <source>
        <dbReference type="SAM" id="SignalP"/>
    </source>
</evidence>
<keyword evidence="3" id="KW-1185">Reference proteome</keyword>
<keyword evidence="1" id="KW-0732">Signal</keyword>
<evidence type="ECO:0000313" key="2">
    <source>
        <dbReference type="EMBL" id="MDY0871538.1"/>
    </source>
</evidence>
<comment type="caution">
    <text evidence="2">The sequence shown here is derived from an EMBL/GenBank/DDBJ whole genome shotgun (WGS) entry which is preliminary data.</text>
</comment>